<feature type="region of interest" description="Disordered" evidence="5">
    <location>
        <begin position="757"/>
        <end position="800"/>
    </location>
</feature>
<feature type="compositionally biased region" description="Low complexity" evidence="5">
    <location>
        <begin position="869"/>
        <end position="892"/>
    </location>
</feature>
<dbReference type="GO" id="GO:0055064">
    <property type="term" value="P:chloride ion homeostasis"/>
    <property type="evidence" value="ECO:0007669"/>
    <property type="project" value="TreeGrafter"/>
</dbReference>
<proteinExistence type="predicted"/>
<evidence type="ECO:0008006" key="11">
    <source>
        <dbReference type="Google" id="ProtNLM"/>
    </source>
</evidence>
<feature type="region of interest" description="Disordered" evidence="5">
    <location>
        <begin position="869"/>
        <end position="943"/>
    </location>
</feature>
<dbReference type="GO" id="GO:0005774">
    <property type="term" value="C:vacuolar membrane"/>
    <property type="evidence" value="ECO:0007669"/>
    <property type="project" value="TreeGrafter"/>
</dbReference>
<feature type="compositionally biased region" description="Polar residues" evidence="5">
    <location>
        <begin position="1066"/>
        <end position="1082"/>
    </location>
</feature>
<dbReference type="Pfam" id="PF03522">
    <property type="entry name" value="SLC12"/>
    <property type="match status" value="1"/>
</dbReference>
<keyword evidence="2 6" id="KW-0812">Transmembrane</keyword>
<feature type="domain" description="Amino acid permease/ SLC12A" evidence="7">
    <location>
        <begin position="16"/>
        <end position="216"/>
    </location>
</feature>
<feature type="compositionally biased region" description="Polar residues" evidence="5">
    <location>
        <begin position="645"/>
        <end position="662"/>
    </location>
</feature>
<dbReference type="GO" id="GO:0055075">
    <property type="term" value="P:potassium ion homeostasis"/>
    <property type="evidence" value="ECO:0007669"/>
    <property type="project" value="TreeGrafter"/>
</dbReference>
<evidence type="ECO:0000313" key="9">
    <source>
        <dbReference type="EMBL" id="KAF9579612.1"/>
    </source>
</evidence>
<keyword evidence="10" id="KW-1185">Reference proteome</keyword>
<feature type="compositionally biased region" description="Polar residues" evidence="5">
    <location>
        <begin position="1017"/>
        <end position="1028"/>
    </location>
</feature>
<feature type="transmembrane region" description="Helical" evidence="6">
    <location>
        <begin position="100"/>
        <end position="122"/>
    </location>
</feature>
<evidence type="ECO:0000256" key="4">
    <source>
        <dbReference type="ARBA" id="ARBA00023136"/>
    </source>
</evidence>
<dbReference type="InterPro" id="IPR018491">
    <property type="entry name" value="SLC12_C"/>
</dbReference>
<comment type="caution">
    <text evidence="9">The sequence shown here is derived from an EMBL/GenBank/DDBJ whole genome shotgun (WGS) entry which is preliminary data.</text>
</comment>
<evidence type="ECO:0000313" key="10">
    <source>
        <dbReference type="Proteomes" id="UP000780801"/>
    </source>
</evidence>
<evidence type="ECO:0000259" key="8">
    <source>
        <dbReference type="Pfam" id="PF03522"/>
    </source>
</evidence>
<sequence length="1251" mass="137389">MGGSISRSTMYTDLSVLQDISISPLYIASGALAASIFAVLGSVIGSAKILQAIARDNLLPFISVFGQGTLKTDEPTLAVLLTYILAQFCLFLTDMNMIATFVSLITLLTFLILNFACFLLKIGSAPNFRPNFRYFHWWTAFAGMVLCGLVMCFVDLGKSMLSALVVAMIFIWIHYWSPPKRWGDVTQSLIYHQVRKYLLRLDSRKEHVKFWRPQILLLVHHPRTEYHLIQFCNHLKKGALYVLGHVILGDLRDVLAEYRRQQGSWLKFVDVLHIKAFVNISVADSVRVGARNLLIGTGLGGMRPNIVVLGSFNTKRYLLQKQLQQQLEQDQGQGKGFQSALASHKMPLTNLLSDNHSSNDPHTLLNIPMGLPIDNIRVEAPISITDYVSIIEDVLSLNKAVAIGYGFENMELPDEYKSQSRLFSFGSGLFSSASSTHKLGESKKKKYIDLWPMQMSSAPIQLDPLLSNKRVSREMDSFSPTTPAGGPYASAIPNKVPEVNLTNFDSYAMVLQMGCILHMVPHWKEKFILRVMVFVEYREDVEEEKERLNLLLENLRIPAEVNVICLDDGDSDTYEQLVRGQGDHIHPMDSPQFSAEPEGLGVMGTDDMMEGSAFTRERSSDSPYQQHEPTVMEEDEEEGSDKGQRQCNSDRGISTSQQSSQEVGPYSEAAGRASIARAKATGSSYSPLIGNGQSHALRSPPNKPTFQPSGPLTQRRRTVSNLDHIPPKLHMTKGPSPLRVNTALSPRLRQGAPMTISTAQSGSHHVQHGSIGAGRPPRRRATVGPGAPGSPMESRLGTSAPLGASMNFRIAVPLPRQYFDLHGSNSESESDSISSEDEDEYRLGNEDAILYGTSVTGAFQEHRRSLHLSPNPNFLSNSINNDNNNTINTNNSGQRSLAHHGSFPRFQVSQPQSSSPSHQVAASSRTEQPVSRRSSLAHTSLGSSALSGLGIQLGAQKSSSTKNDSHADQEEESSHHPQACSPYQHQQQHSFSGFQSSPNAPSLLDLAPRRSSRHIKNASTSSLSSQEPTHLPLAVTSNPWATSSESGSMISASYPSLPPPPPQQQHLENPSSTRASMSSSWIQAPPESGDSSRTIAPPRETMTSQSLDQAGHVQIPIRGDDPQRSCPSWSNLGAKEEGQESCGDEEQEEEDEEDDPETAYPSYSRRGSAAIQFDDLTPEAQLMILNELMQIHSSTETTSIIFTTVPAPGPGTCLSEQSSLAYMEQLDSLMDGIQVPVLLIHAKSLTVTMTL</sequence>
<dbReference type="PANTHER" id="PTHR11827">
    <property type="entry name" value="SOLUTE CARRIER FAMILY 12, CATION COTRANSPORTERS"/>
    <property type="match status" value="1"/>
</dbReference>
<reference evidence="9" key="1">
    <citation type="journal article" date="2020" name="Fungal Divers.">
        <title>Resolving the Mortierellaceae phylogeny through synthesis of multi-gene phylogenetics and phylogenomics.</title>
        <authorList>
            <person name="Vandepol N."/>
            <person name="Liber J."/>
            <person name="Desiro A."/>
            <person name="Na H."/>
            <person name="Kennedy M."/>
            <person name="Barry K."/>
            <person name="Grigoriev I.V."/>
            <person name="Miller A.N."/>
            <person name="O'Donnell K."/>
            <person name="Stajich J.E."/>
            <person name="Bonito G."/>
        </authorList>
    </citation>
    <scope>NUCLEOTIDE SEQUENCE</scope>
    <source>
        <strain evidence="9">KOD1015</strain>
    </source>
</reference>
<feature type="transmembrane region" description="Helical" evidence="6">
    <location>
        <begin position="134"/>
        <end position="154"/>
    </location>
</feature>
<feature type="compositionally biased region" description="Low complexity" evidence="5">
    <location>
        <begin position="903"/>
        <end position="925"/>
    </location>
</feature>
<dbReference type="OrthoDB" id="2020542at2759"/>
<feature type="compositionally biased region" description="Polar residues" evidence="5">
    <location>
        <begin position="1035"/>
        <end position="1054"/>
    </location>
</feature>
<evidence type="ECO:0000256" key="6">
    <source>
        <dbReference type="SAM" id="Phobius"/>
    </source>
</evidence>
<evidence type="ECO:0000256" key="5">
    <source>
        <dbReference type="SAM" id="MobiDB-lite"/>
    </source>
</evidence>
<dbReference type="AlphaFoldDB" id="A0A9P6KCE7"/>
<feature type="region of interest" description="Disordered" evidence="5">
    <location>
        <begin position="684"/>
        <end position="741"/>
    </location>
</feature>
<feature type="transmembrane region" description="Helical" evidence="6">
    <location>
        <begin position="161"/>
        <end position="177"/>
    </location>
</feature>
<dbReference type="EMBL" id="JAABOA010002634">
    <property type="protein sequence ID" value="KAF9579612.1"/>
    <property type="molecule type" value="Genomic_DNA"/>
</dbReference>
<feature type="compositionally biased region" description="Acidic residues" evidence="5">
    <location>
        <begin position="828"/>
        <end position="840"/>
    </location>
</feature>
<feature type="compositionally biased region" description="Basic and acidic residues" evidence="5">
    <location>
        <begin position="963"/>
        <end position="975"/>
    </location>
</feature>
<dbReference type="GO" id="GO:0006884">
    <property type="term" value="P:cell volume homeostasis"/>
    <property type="evidence" value="ECO:0007669"/>
    <property type="project" value="TreeGrafter"/>
</dbReference>
<dbReference type="GO" id="GO:0034486">
    <property type="term" value="P:vacuolar transmembrane transport"/>
    <property type="evidence" value="ECO:0007669"/>
    <property type="project" value="TreeGrafter"/>
</dbReference>
<dbReference type="Pfam" id="PF00324">
    <property type="entry name" value="AA_permease"/>
    <property type="match status" value="1"/>
</dbReference>
<evidence type="ECO:0000259" key="7">
    <source>
        <dbReference type="Pfam" id="PF00324"/>
    </source>
</evidence>
<comment type="subcellular location">
    <subcellularLocation>
        <location evidence="1">Membrane</location>
        <topology evidence="1">Multi-pass membrane protein</topology>
    </subcellularLocation>
</comment>
<evidence type="ECO:0000256" key="3">
    <source>
        <dbReference type="ARBA" id="ARBA00022989"/>
    </source>
</evidence>
<evidence type="ECO:0000256" key="1">
    <source>
        <dbReference type="ARBA" id="ARBA00004141"/>
    </source>
</evidence>
<dbReference type="Gene3D" id="1.20.1740.10">
    <property type="entry name" value="Amino acid/polyamine transporter I"/>
    <property type="match status" value="1"/>
</dbReference>
<protein>
    <recommendedName>
        <fullName evidence="11">Amino acid permease</fullName>
    </recommendedName>
</protein>
<keyword evidence="4 6" id="KW-0472">Membrane</keyword>
<feature type="compositionally biased region" description="Low complexity" evidence="5">
    <location>
        <begin position="984"/>
        <end position="997"/>
    </location>
</feature>
<dbReference type="PANTHER" id="PTHR11827:SF72">
    <property type="entry name" value="GH08340P"/>
    <property type="match status" value="1"/>
</dbReference>
<feature type="compositionally biased region" description="Low complexity" evidence="5">
    <location>
        <begin position="934"/>
        <end position="943"/>
    </location>
</feature>
<dbReference type="GO" id="GO:0015379">
    <property type="term" value="F:potassium:chloride symporter activity"/>
    <property type="evidence" value="ECO:0007669"/>
    <property type="project" value="TreeGrafter"/>
</dbReference>
<feature type="domain" description="SLC12A transporter C-terminal" evidence="8">
    <location>
        <begin position="228"/>
        <end position="311"/>
    </location>
</feature>
<name>A0A9P6KCE7_9FUNG</name>
<feature type="region of interest" description="Disordered" evidence="5">
    <location>
        <begin position="821"/>
        <end position="840"/>
    </location>
</feature>
<evidence type="ECO:0000256" key="2">
    <source>
        <dbReference type="ARBA" id="ARBA00022692"/>
    </source>
</evidence>
<keyword evidence="3 6" id="KW-1133">Transmembrane helix</keyword>
<accession>A0A9P6KCE7</accession>
<feature type="region of interest" description="Disordered" evidence="5">
    <location>
        <begin position="582"/>
        <end position="670"/>
    </location>
</feature>
<gene>
    <name evidence="9" type="ORF">BGW38_004063</name>
</gene>
<dbReference type="InterPro" id="IPR004842">
    <property type="entry name" value="SLC12A_fam"/>
</dbReference>
<organism evidence="9 10">
    <name type="scientific">Lunasporangiospora selenospora</name>
    <dbReference type="NCBI Taxonomy" id="979761"/>
    <lineage>
        <taxon>Eukaryota</taxon>
        <taxon>Fungi</taxon>
        <taxon>Fungi incertae sedis</taxon>
        <taxon>Mucoromycota</taxon>
        <taxon>Mortierellomycotina</taxon>
        <taxon>Mortierellomycetes</taxon>
        <taxon>Mortierellales</taxon>
        <taxon>Mortierellaceae</taxon>
        <taxon>Lunasporangiospora</taxon>
    </lineage>
</organism>
<feature type="compositionally biased region" description="Acidic residues" evidence="5">
    <location>
        <begin position="1142"/>
        <end position="1157"/>
    </location>
</feature>
<dbReference type="InterPro" id="IPR004841">
    <property type="entry name" value="AA-permease/SLC12A_dom"/>
</dbReference>
<dbReference type="Proteomes" id="UP000780801">
    <property type="component" value="Unassembled WGS sequence"/>
</dbReference>
<feature type="region of interest" description="Disordered" evidence="5">
    <location>
        <begin position="955"/>
        <end position="1167"/>
    </location>
</feature>
<feature type="compositionally biased region" description="Polar residues" evidence="5">
    <location>
        <begin position="684"/>
        <end position="696"/>
    </location>
</feature>
<feature type="transmembrane region" description="Helical" evidence="6">
    <location>
        <begin position="20"/>
        <end position="40"/>
    </location>
</feature>